<name>A0ABQ5M1W3_9FIRM</name>
<evidence type="ECO:0008006" key="3">
    <source>
        <dbReference type="Google" id="ProtNLM"/>
    </source>
</evidence>
<evidence type="ECO:0000313" key="1">
    <source>
        <dbReference type="EMBL" id="GLB28520.1"/>
    </source>
</evidence>
<proteinExistence type="predicted"/>
<sequence length="54" mass="5778">MIWSEIICTAIGGFAGYLYYKKIGCPSGACPITSNRYLSILYGAALGYMIGASF</sequence>
<dbReference type="Proteomes" id="UP001419084">
    <property type="component" value="Unassembled WGS sequence"/>
</dbReference>
<dbReference type="Pfam" id="PF19628">
    <property type="entry name" value="DUF6132"/>
    <property type="match status" value="1"/>
</dbReference>
<dbReference type="InterPro" id="IPR045764">
    <property type="entry name" value="DUF6132"/>
</dbReference>
<gene>
    <name evidence="1" type="ORF">LAD12857_04430</name>
</gene>
<keyword evidence="2" id="KW-1185">Reference proteome</keyword>
<dbReference type="EMBL" id="BRPJ01000008">
    <property type="protein sequence ID" value="GLB28520.1"/>
    <property type="molecule type" value="Genomic_DNA"/>
</dbReference>
<evidence type="ECO:0000313" key="2">
    <source>
        <dbReference type="Proteomes" id="UP001419084"/>
    </source>
</evidence>
<comment type="caution">
    <text evidence="1">The sequence shown here is derived from an EMBL/GenBank/DDBJ whole genome shotgun (WGS) entry which is preliminary data.</text>
</comment>
<reference evidence="1 2" key="1">
    <citation type="journal article" date="2024" name="Int. J. Syst. Evol. Microbiol.">
        <title>Lacrimispora brassicae sp. nov. isolated from fermented cabbage, and proposal of Clostridium indicum Gundawar et al. 2019 and Clostridium methoxybenzovorans Mechichi et al. 1999 as heterotypic synonyms of Lacrimispora amygdalina (Parshina et al. 2003) Haas and Blanchard 2020 and Lacrimispora indolis (McClung and McCoy 1957) Haas and Blanchard 2020, respectively.</title>
        <authorList>
            <person name="Kobayashi H."/>
            <person name="Tanizawa Y."/>
            <person name="Sakamoto M."/>
            <person name="Ohkuma M."/>
            <person name="Tohno M."/>
        </authorList>
    </citation>
    <scope>NUCLEOTIDE SEQUENCE [LARGE SCALE GENOMIC DNA]</scope>
    <source>
        <strain evidence="1 2">DSM 12857</strain>
    </source>
</reference>
<protein>
    <recommendedName>
        <fullName evidence="3">YtxH domain-containing protein</fullName>
    </recommendedName>
</protein>
<accession>A0ABQ5M1W3</accession>
<dbReference type="RefSeq" id="WP_242996343.1">
    <property type="nucleotide sequence ID" value="NZ_BRPJ01000008.1"/>
</dbReference>
<organism evidence="1 2">
    <name type="scientific">Lacrimispora amygdalina</name>
    <dbReference type="NCBI Taxonomy" id="253257"/>
    <lineage>
        <taxon>Bacteria</taxon>
        <taxon>Bacillati</taxon>
        <taxon>Bacillota</taxon>
        <taxon>Clostridia</taxon>
        <taxon>Lachnospirales</taxon>
        <taxon>Lachnospiraceae</taxon>
        <taxon>Lacrimispora</taxon>
    </lineage>
</organism>